<keyword evidence="1" id="KW-0732">Signal</keyword>
<evidence type="ECO:0000313" key="2">
    <source>
        <dbReference type="EnsemblMetazoa" id="XP_050506957.1"/>
    </source>
</evidence>
<feature type="chain" id="PRO_5046182266" evidence="1">
    <location>
        <begin position="18"/>
        <end position="188"/>
    </location>
</feature>
<dbReference type="Pfam" id="PF00314">
    <property type="entry name" value="Thaumatin"/>
    <property type="match status" value="1"/>
</dbReference>
<name>A0ABM5K9U0_DIAVI</name>
<dbReference type="InterPro" id="IPR037176">
    <property type="entry name" value="Osmotin/thaumatin-like_sf"/>
</dbReference>
<sequence>MEKVVFAVCVLMTVISALPPRHIKGIQIKNNGQEGLWIEMTNENSFNLPAGQMASVILEDSWSGKIFARSEECQYKKCNSPYTVAELTFGGDAKDDRYRVSVIDGYNKPIKIQPTGPNNFCKASSCKINLKQNCPPTHQIKGEDTDDTVACHALLDVFQSLCPHAATSETDKDMFSCKTSNTYFVTIG</sequence>
<dbReference type="GeneID" id="126884775"/>
<dbReference type="InterPro" id="IPR001938">
    <property type="entry name" value="Thaumatin"/>
</dbReference>
<evidence type="ECO:0000313" key="3">
    <source>
        <dbReference type="Proteomes" id="UP001652700"/>
    </source>
</evidence>
<accession>A0ABM5K9U0</accession>
<dbReference type="PIRSF" id="PIRSF002703">
    <property type="entry name" value="Thaumatin"/>
    <property type="match status" value="1"/>
</dbReference>
<keyword evidence="3" id="KW-1185">Reference proteome</keyword>
<dbReference type="RefSeq" id="XP_050506957.1">
    <property type="nucleotide sequence ID" value="XM_050651000.1"/>
</dbReference>
<organism evidence="2 3">
    <name type="scientific">Diabrotica virgifera virgifera</name>
    <name type="common">western corn rootworm</name>
    <dbReference type="NCBI Taxonomy" id="50390"/>
    <lineage>
        <taxon>Eukaryota</taxon>
        <taxon>Metazoa</taxon>
        <taxon>Ecdysozoa</taxon>
        <taxon>Arthropoda</taxon>
        <taxon>Hexapoda</taxon>
        <taxon>Insecta</taxon>
        <taxon>Pterygota</taxon>
        <taxon>Neoptera</taxon>
        <taxon>Endopterygota</taxon>
        <taxon>Coleoptera</taxon>
        <taxon>Polyphaga</taxon>
        <taxon>Cucujiformia</taxon>
        <taxon>Chrysomeloidea</taxon>
        <taxon>Chrysomelidae</taxon>
        <taxon>Galerucinae</taxon>
        <taxon>Diabroticina</taxon>
        <taxon>Diabroticites</taxon>
        <taxon>Diabrotica</taxon>
    </lineage>
</organism>
<evidence type="ECO:0000256" key="1">
    <source>
        <dbReference type="SAM" id="SignalP"/>
    </source>
</evidence>
<dbReference type="PANTHER" id="PTHR31013:SF2">
    <property type="entry name" value="THAUMATIN-LIKE PROTEIN"/>
    <property type="match status" value="1"/>
</dbReference>
<dbReference type="SUPFAM" id="SSF49870">
    <property type="entry name" value="Osmotin, thaumatin-like protein"/>
    <property type="match status" value="1"/>
</dbReference>
<dbReference type="Gene3D" id="2.60.110.10">
    <property type="entry name" value="Thaumatin"/>
    <property type="match status" value="1"/>
</dbReference>
<proteinExistence type="predicted"/>
<dbReference type="EnsemblMetazoa" id="XM_050651000.1">
    <property type="protein sequence ID" value="XP_050506957.1"/>
    <property type="gene ID" value="LOC126884775"/>
</dbReference>
<dbReference type="PANTHER" id="PTHR31013">
    <property type="entry name" value="THAUMATIN FAMILY PROTEIN-RELATED"/>
    <property type="match status" value="1"/>
</dbReference>
<dbReference type="PROSITE" id="PS51367">
    <property type="entry name" value="THAUMATIN_2"/>
    <property type="match status" value="1"/>
</dbReference>
<dbReference type="Proteomes" id="UP001652700">
    <property type="component" value="Unplaced"/>
</dbReference>
<protein>
    <submittedName>
        <fullName evidence="2">Uncharacterized protein</fullName>
    </submittedName>
</protein>
<reference evidence="2" key="1">
    <citation type="submission" date="2025-05" db="UniProtKB">
        <authorList>
            <consortium name="EnsemblMetazoa"/>
        </authorList>
    </citation>
    <scope>IDENTIFICATION</scope>
</reference>
<feature type="signal peptide" evidence="1">
    <location>
        <begin position="1"/>
        <end position="17"/>
    </location>
</feature>
<dbReference type="SMART" id="SM00205">
    <property type="entry name" value="THN"/>
    <property type="match status" value="1"/>
</dbReference>